<feature type="transmembrane region" description="Helical" evidence="1">
    <location>
        <begin position="110"/>
        <end position="132"/>
    </location>
</feature>
<accession>A0A1Q2LJ02</accession>
<dbReference type="Proteomes" id="UP000188298">
    <property type="component" value="Chromosome"/>
</dbReference>
<keyword evidence="1" id="KW-0812">Transmembrane</keyword>
<dbReference type="RefSeq" id="WP_005217741.1">
    <property type="nucleotide sequence ID" value="NZ_CABKOK010000009.1"/>
</dbReference>
<reference evidence="2 4" key="1">
    <citation type="submission" date="2017-02" db="EMBL/GenBank/DDBJ databases">
        <title>Whole genome sequencing of Helicobacter bilis strain AAQJH.</title>
        <authorList>
            <person name="Conlan S."/>
            <person name="Thomas P.J."/>
            <person name="Mullikin J."/>
            <person name="Palmore T.N."/>
            <person name="Frank K.M."/>
            <person name="Segre J.A."/>
        </authorList>
    </citation>
    <scope>NUCLEOTIDE SEQUENCE [LARGE SCALE GENOMIC DNA]</scope>
    <source>
        <strain evidence="2 4">AAQJH</strain>
    </source>
</reference>
<proteinExistence type="predicted"/>
<protein>
    <recommendedName>
        <fullName evidence="5">DUF1440 domain-containing protein</fullName>
    </recommendedName>
</protein>
<dbReference type="KEGG" id="hbl:XJ32_10360"/>
<dbReference type="EMBL" id="CP019645">
    <property type="protein sequence ID" value="AQQ60416.1"/>
    <property type="molecule type" value="Genomic_DNA"/>
</dbReference>
<gene>
    <name evidence="2" type="ORF">XJ32_10285</name>
    <name evidence="3" type="ORF">XJ32_10360</name>
</gene>
<evidence type="ECO:0000313" key="2">
    <source>
        <dbReference type="EMBL" id="AQQ60416.1"/>
    </source>
</evidence>
<name>A0A1Q2LJ02_9HELI</name>
<dbReference type="KEGG" id="hbl:XJ32_10285"/>
<evidence type="ECO:0000313" key="3">
    <source>
        <dbReference type="EMBL" id="AQQ60426.1"/>
    </source>
</evidence>
<keyword evidence="1" id="KW-0472">Membrane</keyword>
<feature type="transmembrane region" description="Helical" evidence="1">
    <location>
        <begin position="138"/>
        <end position="155"/>
    </location>
</feature>
<organism evidence="2 4">
    <name type="scientific">Helicobacter bilis</name>
    <dbReference type="NCBI Taxonomy" id="37372"/>
    <lineage>
        <taxon>Bacteria</taxon>
        <taxon>Pseudomonadati</taxon>
        <taxon>Campylobacterota</taxon>
        <taxon>Epsilonproteobacteria</taxon>
        <taxon>Campylobacterales</taxon>
        <taxon>Helicobacteraceae</taxon>
        <taxon>Helicobacter</taxon>
    </lineage>
</organism>
<evidence type="ECO:0008006" key="5">
    <source>
        <dbReference type="Google" id="ProtNLM"/>
    </source>
</evidence>
<evidence type="ECO:0000313" key="4">
    <source>
        <dbReference type="Proteomes" id="UP000188298"/>
    </source>
</evidence>
<evidence type="ECO:0000256" key="1">
    <source>
        <dbReference type="SAM" id="Phobius"/>
    </source>
</evidence>
<dbReference type="InterPro" id="IPR009898">
    <property type="entry name" value="DUF1440"/>
</dbReference>
<dbReference type="AlphaFoldDB" id="A0A1Q2LJ02"/>
<dbReference type="Pfam" id="PF07274">
    <property type="entry name" value="DUF1440"/>
    <property type="match status" value="1"/>
</dbReference>
<sequence length="173" mass="20703">MQVYTNLSKIYRVWISLFIGVIVGSIGSVVRIGWEVLFPLSLQMPLDSNAEYILQLLCIDLNLLSLKYVFSDGYEWSVVYLVWQFLFSIFFSLFYILFAEFWQKLKFAHGIFYGIMLWLCVYVLFLPLCGFVRVDSMFSYYVCSFIESLLWIWIIELTRRDLRNRITHERDPF</sequence>
<feature type="transmembrane region" description="Helical" evidence="1">
    <location>
        <begin position="78"/>
        <end position="98"/>
    </location>
</feature>
<feature type="transmembrane region" description="Helical" evidence="1">
    <location>
        <begin position="12"/>
        <end position="34"/>
    </location>
</feature>
<dbReference type="EMBL" id="CP019645">
    <property type="protein sequence ID" value="AQQ60426.1"/>
    <property type="molecule type" value="Genomic_DNA"/>
</dbReference>
<keyword evidence="1" id="KW-1133">Transmembrane helix</keyword>